<evidence type="ECO:0000313" key="5">
    <source>
        <dbReference type="EMBL" id="KAF3885313.1"/>
    </source>
</evidence>
<evidence type="ECO:0000256" key="1">
    <source>
        <dbReference type="ARBA" id="ARBA00022763"/>
    </source>
</evidence>
<comment type="caution">
    <text evidence="6">The sequence shown here is derived from an EMBL/GenBank/DDBJ whole genome shotgun (WGS) entry which is preliminary data.</text>
</comment>
<dbReference type="EMBL" id="JHEG04000001">
    <property type="protein sequence ID" value="KAF3885313.1"/>
    <property type="molecule type" value="Genomic_DNA"/>
</dbReference>
<dbReference type="PANTHER" id="PTHR31340">
    <property type="entry name" value="MITOCHONDRIAL GENOME MAINTENANCE EXONUCLEASE 1"/>
    <property type="match status" value="1"/>
</dbReference>
<dbReference type="GO" id="GO:0008297">
    <property type="term" value="F:single-stranded DNA exodeoxyribonuclease activity"/>
    <property type="evidence" value="ECO:0007669"/>
    <property type="project" value="TreeGrafter"/>
</dbReference>
<gene>
    <name evidence="6" type="ORF">DA73_0231505</name>
    <name evidence="5" type="ORF">DA73_0400007455</name>
</gene>
<dbReference type="AlphaFoldDB" id="A0A0C1R9P6"/>
<name>A0A0C1R9P6_9CYAN</name>
<dbReference type="Proteomes" id="UP000029738">
    <property type="component" value="Unassembled WGS sequence"/>
</dbReference>
<protein>
    <submittedName>
        <fullName evidence="6">Exonuclease</fullName>
    </submittedName>
    <submittedName>
        <fullName evidence="5">PD-(D/E)XK nuclease family protein</fullName>
    </submittedName>
</protein>
<dbReference type="Pfam" id="PF12705">
    <property type="entry name" value="PDDEXK_1"/>
    <property type="match status" value="1"/>
</dbReference>
<keyword evidence="2" id="KW-0347">Helicase</keyword>
<organism evidence="6">
    <name type="scientific">Tolypothrix bouteillei VB521301</name>
    <dbReference type="NCBI Taxonomy" id="1479485"/>
    <lineage>
        <taxon>Bacteria</taxon>
        <taxon>Bacillati</taxon>
        <taxon>Cyanobacteriota</taxon>
        <taxon>Cyanophyceae</taxon>
        <taxon>Nostocales</taxon>
        <taxon>Tolypothrichaceae</taxon>
        <taxon>Tolypothrix</taxon>
    </lineage>
</organism>
<feature type="domain" description="PD-(D/E)XK endonuclease-like" evidence="4">
    <location>
        <begin position="73"/>
        <end position="227"/>
    </location>
</feature>
<dbReference type="RefSeq" id="WP_038087371.1">
    <property type="nucleotide sequence ID" value="NZ_JHEG04000001.1"/>
</dbReference>
<keyword evidence="6" id="KW-0378">Hydrolase</keyword>
<keyword evidence="1" id="KW-0227">DNA damage</keyword>
<keyword evidence="3" id="KW-0234">DNA repair</keyword>
<evidence type="ECO:0000313" key="7">
    <source>
        <dbReference type="Proteomes" id="UP000029738"/>
    </source>
</evidence>
<dbReference type="STRING" id="1479485.DA73_0231505"/>
<dbReference type="PANTHER" id="PTHR31340:SF3">
    <property type="entry name" value="MITOCHONDRIAL GENOME MAINTENANCE EXONUCLEASE 1"/>
    <property type="match status" value="1"/>
</dbReference>
<evidence type="ECO:0000313" key="6">
    <source>
        <dbReference type="EMBL" id="KIE08995.1"/>
    </source>
</evidence>
<dbReference type="HAMAP" id="MF_03030">
    <property type="entry name" value="MGME1"/>
    <property type="match status" value="1"/>
</dbReference>
<dbReference type="OrthoDB" id="420529at2"/>
<accession>A0A0C1R9P6</accession>
<evidence type="ECO:0000259" key="4">
    <source>
        <dbReference type="Pfam" id="PF12705"/>
    </source>
</evidence>
<keyword evidence="2" id="KW-0067">ATP-binding</keyword>
<sequence length="232" mass="27256">MPSKIELLPPINAKCVRENGKQFYVDTLGNRFPSVTTILNVTKPQEERDRLNNWKFRVGMEEATRISTTASRRGTQTHKQIERYLLGKNVDCPEASLPYWESIKPVLEEIDTIRLVEGSVFHYNKSYSGKVDCVASYKGVPCICEWKTSDKPKESIERLYEYPLQLTAYLGAVNDYYRDYGIKIDRALLVVAIPEREAEIFWFEPEAMQGYWEKWEKRVVEYWQRMGNEYNK</sequence>
<dbReference type="GO" id="GO:0004386">
    <property type="term" value="F:helicase activity"/>
    <property type="evidence" value="ECO:0007669"/>
    <property type="project" value="UniProtKB-KW"/>
</dbReference>
<keyword evidence="2" id="KW-0547">Nucleotide-binding</keyword>
<dbReference type="GO" id="GO:0006281">
    <property type="term" value="P:DNA repair"/>
    <property type="evidence" value="ECO:0007669"/>
    <property type="project" value="UniProtKB-KW"/>
</dbReference>
<evidence type="ECO:0000256" key="2">
    <source>
        <dbReference type="ARBA" id="ARBA00022806"/>
    </source>
</evidence>
<keyword evidence="7" id="KW-1185">Reference proteome</keyword>
<keyword evidence="6" id="KW-0540">Nuclease</keyword>
<dbReference type="EMBL" id="JHEG02000058">
    <property type="protein sequence ID" value="KIE08995.1"/>
    <property type="molecule type" value="Genomic_DNA"/>
</dbReference>
<dbReference type="InterPro" id="IPR011604">
    <property type="entry name" value="PDDEXK-like_dom_sf"/>
</dbReference>
<proteinExistence type="inferred from homology"/>
<reference evidence="6" key="1">
    <citation type="journal article" date="2015" name="Genome Announc.">
        <title>Draft Genome Sequence of Tolypothrix boutellei Strain VB521301.</title>
        <authorList>
            <person name="Chandrababunaidu M.M."/>
            <person name="Singh D."/>
            <person name="Sen D."/>
            <person name="Bhan S."/>
            <person name="Das S."/>
            <person name="Gupta A."/>
            <person name="Adhikary S.P."/>
            <person name="Tripathy S."/>
        </authorList>
    </citation>
    <scope>NUCLEOTIDE SEQUENCE</scope>
    <source>
        <strain evidence="6">VB521301</strain>
    </source>
</reference>
<dbReference type="Gene3D" id="3.90.320.10">
    <property type="match status" value="1"/>
</dbReference>
<reference evidence="5" key="2">
    <citation type="submission" date="2019-11" db="EMBL/GenBank/DDBJ databases">
        <title>Improved Assembly of Tolypothrix boutellei genome.</title>
        <authorList>
            <person name="Sarangi A.N."/>
            <person name="Mukherjee M."/>
            <person name="Ghosh S."/>
            <person name="Singh D."/>
            <person name="Das A."/>
            <person name="Kant S."/>
            <person name="Prusty A."/>
            <person name="Tripathy S."/>
        </authorList>
    </citation>
    <scope>NUCLEOTIDE SEQUENCE</scope>
    <source>
        <strain evidence="5">VB521301</strain>
    </source>
</reference>
<evidence type="ECO:0000256" key="3">
    <source>
        <dbReference type="ARBA" id="ARBA00023204"/>
    </source>
</evidence>
<dbReference type="InterPro" id="IPR038726">
    <property type="entry name" value="PDDEXK_AddAB-type"/>
</dbReference>
<keyword evidence="6" id="KW-0269">Exonuclease</keyword>